<reference evidence="2" key="2">
    <citation type="journal article" date="2019" name="bioRxiv">
        <title>Genomics, evolutionary history and diagnostics of the Alternaria alternata species group including apple and Asian pear pathotypes.</title>
        <authorList>
            <person name="Armitage A.D."/>
            <person name="Cockerton H.M."/>
            <person name="Sreenivasaprasad S."/>
            <person name="Woodhall J.W."/>
            <person name="Lane C.R."/>
            <person name="Harrison R.J."/>
            <person name="Clarkson J.P."/>
        </authorList>
    </citation>
    <scope>NUCLEOTIDE SEQUENCE</scope>
    <source>
        <strain evidence="2">FERA 1164</strain>
    </source>
</reference>
<evidence type="ECO:0000256" key="1">
    <source>
        <dbReference type="SAM" id="MobiDB-lite"/>
    </source>
</evidence>
<feature type="compositionally biased region" description="Polar residues" evidence="1">
    <location>
        <begin position="12"/>
        <end position="21"/>
    </location>
</feature>
<proteinExistence type="predicted"/>
<name>A0AB37W3R4_9PLEO</name>
<organism evidence="2 3">
    <name type="scientific">Alternaria tenuissima</name>
    <dbReference type="NCBI Taxonomy" id="119927"/>
    <lineage>
        <taxon>Eukaryota</taxon>
        <taxon>Fungi</taxon>
        <taxon>Dikarya</taxon>
        <taxon>Ascomycota</taxon>
        <taxon>Pezizomycotina</taxon>
        <taxon>Dothideomycetes</taxon>
        <taxon>Pleosporomycetidae</taxon>
        <taxon>Pleosporales</taxon>
        <taxon>Pleosporineae</taxon>
        <taxon>Pleosporaceae</taxon>
        <taxon>Alternaria</taxon>
        <taxon>Alternaria sect. Alternaria</taxon>
        <taxon>Alternaria alternata complex</taxon>
    </lineage>
</organism>
<protein>
    <recommendedName>
        <fullName evidence="4">Beta-ketoacyl synthase N-terminal domain-containing protein</fullName>
    </recommendedName>
</protein>
<dbReference type="Proteomes" id="UP000292340">
    <property type="component" value="Unassembled WGS sequence"/>
</dbReference>
<gene>
    <name evidence="2" type="ORF">AA0115_g12370</name>
</gene>
<dbReference type="EMBL" id="PDXB01000074">
    <property type="protein sequence ID" value="RYN16425.1"/>
    <property type="molecule type" value="Genomic_DNA"/>
</dbReference>
<evidence type="ECO:0000313" key="2">
    <source>
        <dbReference type="EMBL" id="RYN16425.1"/>
    </source>
</evidence>
<feature type="region of interest" description="Disordered" evidence="1">
    <location>
        <begin position="1"/>
        <end position="21"/>
    </location>
</feature>
<reference evidence="2" key="1">
    <citation type="submission" date="2017-10" db="EMBL/GenBank/DDBJ databases">
        <authorList>
            <person name="Armitage A.D."/>
            <person name="Barbara D.J."/>
            <person name="Woodhall J.W."/>
            <person name="Sreenivasaprasad S."/>
            <person name="Lane C.R."/>
            <person name="Clarkson J.P."/>
            <person name="Harrison R.J."/>
        </authorList>
    </citation>
    <scope>NUCLEOTIDE SEQUENCE</scope>
    <source>
        <strain evidence="2">FERA 1164</strain>
    </source>
</reference>
<feature type="region of interest" description="Disordered" evidence="1">
    <location>
        <begin position="62"/>
        <end position="83"/>
    </location>
</feature>
<evidence type="ECO:0000313" key="3">
    <source>
        <dbReference type="Proteomes" id="UP000292340"/>
    </source>
</evidence>
<accession>A0AB37W3R4</accession>
<evidence type="ECO:0008006" key="4">
    <source>
        <dbReference type="Google" id="ProtNLM"/>
    </source>
</evidence>
<sequence>MKQGLAAPPIVDNSNRNGMSSGFSDAGTGALLCSVELAKMGQQVIWSHCPIGSQSADQIWEGSAGMRRSTRTAQKRTWPDLLD</sequence>
<comment type="caution">
    <text evidence="2">The sequence shown here is derived from an EMBL/GenBank/DDBJ whole genome shotgun (WGS) entry which is preliminary data.</text>
</comment>
<dbReference type="AlphaFoldDB" id="A0AB37W3R4"/>